<dbReference type="Proteomes" id="UP000631300">
    <property type="component" value="Unassembled WGS sequence"/>
</dbReference>
<keyword evidence="2" id="KW-1185">Reference proteome</keyword>
<proteinExistence type="predicted"/>
<dbReference type="PANTHER" id="PTHR37827:SF1">
    <property type="entry name" value="HNH DOMAIN-CONTAINING PROTEIN"/>
    <property type="match status" value="1"/>
</dbReference>
<dbReference type="EMBL" id="BMXP01000007">
    <property type="protein sequence ID" value="GGW90572.1"/>
    <property type="molecule type" value="Genomic_DNA"/>
</dbReference>
<evidence type="ECO:0000313" key="1">
    <source>
        <dbReference type="EMBL" id="GGW90572.1"/>
    </source>
</evidence>
<comment type="caution">
    <text evidence="1">The sequence shown here is derived from an EMBL/GenBank/DDBJ whole genome shotgun (WGS) entry which is preliminary data.</text>
</comment>
<name>A0A918MZ42_9ALTE</name>
<reference evidence="1" key="2">
    <citation type="submission" date="2020-09" db="EMBL/GenBank/DDBJ databases">
        <authorList>
            <person name="Sun Q."/>
            <person name="Kim S."/>
        </authorList>
    </citation>
    <scope>NUCLEOTIDE SEQUENCE</scope>
    <source>
        <strain evidence="1">KCTC 22164</strain>
    </source>
</reference>
<dbReference type="AlphaFoldDB" id="A0A918MZ42"/>
<reference evidence="1" key="1">
    <citation type="journal article" date="2014" name="Int. J. Syst. Evol. Microbiol.">
        <title>Complete genome sequence of Corynebacterium casei LMG S-19264T (=DSM 44701T), isolated from a smear-ripened cheese.</title>
        <authorList>
            <consortium name="US DOE Joint Genome Institute (JGI-PGF)"/>
            <person name="Walter F."/>
            <person name="Albersmeier A."/>
            <person name="Kalinowski J."/>
            <person name="Ruckert C."/>
        </authorList>
    </citation>
    <scope>NUCLEOTIDE SEQUENCE</scope>
    <source>
        <strain evidence="1">KCTC 22164</strain>
    </source>
</reference>
<gene>
    <name evidence="1" type="ORF">GCM10007391_26010</name>
</gene>
<protein>
    <recommendedName>
        <fullName evidence="3">HNH endonuclease</fullName>
    </recommendedName>
</protein>
<dbReference type="PANTHER" id="PTHR37827">
    <property type="entry name" value="TUDOR DOMAIN-CONTAINING PROTEIN"/>
    <property type="match status" value="1"/>
</dbReference>
<evidence type="ECO:0008006" key="3">
    <source>
        <dbReference type="Google" id="ProtNLM"/>
    </source>
</evidence>
<organism evidence="1 2">
    <name type="scientific">Alteromonas halophila</name>
    <dbReference type="NCBI Taxonomy" id="516698"/>
    <lineage>
        <taxon>Bacteria</taxon>
        <taxon>Pseudomonadati</taxon>
        <taxon>Pseudomonadota</taxon>
        <taxon>Gammaproteobacteria</taxon>
        <taxon>Alteromonadales</taxon>
        <taxon>Alteromonadaceae</taxon>
        <taxon>Alteromonas/Salinimonas group</taxon>
        <taxon>Alteromonas</taxon>
    </lineage>
</organism>
<accession>A0A918MZ42</accession>
<evidence type="ECO:0000313" key="2">
    <source>
        <dbReference type="Proteomes" id="UP000631300"/>
    </source>
</evidence>
<sequence length="70" mass="8449">MHRRAYFRKNYSRQELSQGIYICRQCHDGIHRFYTAMELAKHLNTLDRLLADDSLAAHFAWVARQRIRID</sequence>